<dbReference type="CDD" id="cd04301">
    <property type="entry name" value="NAT_SF"/>
    <property type="match status" value="1"/>
</dbReference>
<gene>
    <name evidence="7" type="ORF">NCTC10529_02076</name>
</gene>
<dbReference type="GO" id="GO:0005737">
    <property type="term" value="C:cytoplasm"/>
    <property type="evidence" value="ECO:0007669"/>
    <property type="project" value="UniProtKB-SubCell"/>
</dbReference>
<dbReference type="PANTHER" id="PTHR43420">
    <property type="entry name" value="ACETYLTRANSFERASE"/>
    <property type="match status" value="1"/>
</dbReference>
<dbReference type="EMBL" id="LS483426">
    <property type="protein sequence ID" value="SQH25862.1"/>
    <property type="molecule type" value="Genomic_DNA"/>
</dbReference>
<accession>A0AAX2J766</accession>
<dbReference type="GeneID" id="93263335"/>
<evidence type="ECO:0000256" key="3">
    <source>
        <dbReference type="ARBA" id="ARBA00022679"/>
    </source>
</evidence>
<dbReference type="PROSITE" id="PS51186">
    <property type="entry name" value="GNAT"/>
    <property type="match status" value="1"/>
</dbReference>
<keyword evidence="4" id="KW-0012">Acyltransferase</keyword>
<organism evidence="7 8">
    <name type="scientific">Kingella kingae</name>
    <dbReference type="NCBI Taxonomy" id="504"/>
    <lineage>
        <taxon>Bacteria</taxon>
        <taxon>Pseudomonadati</taxon>
        <taxon>Pseudomonadota</taxon>
        <taxon>Betaproteobacteria</taxon>
        <taxon>Neisseriales</taxon>
        <taxon>Neisseriaceae</taxon>
        <taxon>Kingella</taxon>
    </lineage>
</organism>
<proteinExistence type="inferred from homology"/>
<comment type="function">
    <text evidence="5">Acetylates the N-terminal alanine of ribosomal protein bS18.</text>
</comment>
<feature type="domain" description="N-acetyltransferase" evidence="6">
    <location>
        <begin position="2"/>
        <end position="144"/>
    </location>
</feature>
<dbReference type="AlphaFoldDB" id="A0AAX2J766"/>
<evidence type="ECO:0000256" key="2">
    <source>
        <dbReference type="ARBA" id="ARBA00022490"/>
    </source>
</evidence>
<dbReference type="SUPFAM" id="SSF55729">
    <property type="entry name" value="Acyl-CoA N-acyltransferases (Nat)"/>
    <property type="match status" value="1"/>
</dbReference>
<dbReference type="NCBIfam" id="TIGR01575">
    <property type="entry name" value="rimI"/>
    <property type="match status" value="1"/>
</dbReference>
<evidence type="ECO:0000256" key="1">
    <source>
        <dbReference type="ARBA" id="ARBA00005395"/>
    </source>
</evidence>
<comment type="similarity">
    <text evidence="1 5">Belongs to the acetyltransferase family. RimI subfamily.</text>
</comment>
<dbReference type="InterPro" id="IPR016181">
    <property type="entry name" value="Acyl_CoA_acyltransferase"/>
</dbReference>
<dbReference type="Proteomes" id="UP000248598">
    <property type="component" value="Chromosome 1"/>
</dbReference>
<sequence>MKTNRLAQPNDLADLQRIDTQSNPSAWTAAHFEAACTSPHDTVLVLQQQQHIVAFIVWQTVCDEMELHLIATDTAYRQQGCASALIEHMLHVAHQQNIARIFLEVRQSNHAAQQLYAKHGFVHIATRKNYYSNGENAWIMERLC</sequence>
<reference evidence="7 8" key="1">
    <citation type="submission" date="2018-06" db="EMBL/GenBank/DDBJ databases">
        <authorList>
            <consortium name="Pathogen Informatics"/>
            <person name="Doyle S."/>
        </authorList>
    </citation>
    <scope>NUCLEOTIDE SEQUENCE [LARGE SCALE GENOMIC DNA]</scope>
    <source>
        <strain evidence="7 8">NCTC10529</strain>
    </source>
</reference>
<name>A0AAX2J766_KINKI</name>
<evidence type="ECO:0000313" key="7">
    <source>
        <dbReference type="EMBL" id="SQH25862.1"/>
    </source>
</evidence>
<protein>
    <recommendedName>
        <fullName evidence="5">[Ribosomal protein bS18]-alanine N-acetyltransferase</fullName>
        <ecNumber evidence="5">2.3.1.266</ecNumber>
    </recommendedName>
</protein>
<dbReference type="EC" id="2.3.1.266" evidence="5"/>
<evidence type="ECO:0000259" key="6">
    <source>
        <dbReference type="PROSITE" id="PS51186"/>
    </source>
</evidence>
<keyword evidence="3" id="KW-0808">Transferase</keyword>
<keyword evidence="2 5" id="KW-0963">Cytoplasm</keyword>
<dbReference type="PANTHER" id="PTHR43420:SF44">
    <property type="entry name" value="ACETYLTRANSFERASE YPEA"/>
    <property type="match status" value="1"/>
</dbReference>
<evidence type="ECO:0000256" key="4">
    <source>
        <dbReference type="ARBA" id="ARBA00023315"/>
    </source>
</evidence>
<dbReference type="Pfam" id="PF00583">
    <property type="entry name" value="Acetyltransf_1"/>
    <property type="match status" value="1"/>
</dbReference>
<dbReference type="InterPro" id="IPR006464">
    <property type="entry name" value="AcTrfase_RimI/Ard1"/>
</dbReference>
<comment type="subcellular location">
    <subcellularLocation>
        <location evidence="5">Cytoplasm</location>
    </subcellularLocation>
</comment>
<evidence type="ECO:0000256" key="5">
    <source>
        <dbReference type="RuleBase" id="RU363094"/>
    </source>
</evidence>
<dbReference type="InterPro" id="IPR050680">
    <property type="entry name" value="YpeA/RimI_acetyltransf"/>
</dbReference>
<dbReference type="RefSeq" id="WP_003787502.1">
    <property type="nucleotide sequence ID" value="NZ_CP091518.1"/>
</dbReference>
<evidence type="ECO:0000313" key="8">
    <source>
        <dbReference type="Proteomes" id="UP000248598"/>
    </source>
</evidence>
<dbReference type="InterPro" id="IPR000182">
    <property type="entry name" value="GNAT_dom"/>
</dbReference>
<comment type="catalytic activity">
    <reaction evidence="5">
        <text>N-terminal L-alanyl-[ribosomal protein bS18] + acetyl-CoA = N-terminal N(alpha)-acetyl-L-alanyl-[ribosomal protein bS18] + CoA + H(+)</text>
        <dbReference type="Rhea" id="RHEA:43756"/>
        <dbReference type="Rhea" id="RHEA-COMP:10676"/>
        <dbReference type="Rhea" id="RHEA-COMP:10677"/>
        <dbReference type="ChEBI" id="CHEBI:15378"/>
        <dbReference type="ChEBI" id="CHEBI:57287"/>
        <dbReference type="ChEBI" id="CHEBI:57288"/>
        <dbReference type="ChEBI" id="CHEBI:64718"/>
        <dbReference type="ChEBI" id="CHEBI:83683"/>
        <dbReference type="EC" id="2.3.1.266"/>
    </reaction>
</comment>
<dbReference type="Gene3D" id="3.40.630.30">
    <property type="match status" value="1"/>
</dbReference>
<dbReference type="GO" id="GO:0008999">
    <property type="term" value="F:protein-N-terminal-alanine acetyltransferase activity"/>
    <property type="evidence" value="ECO:0007669"/>
    <property type="project" value="UniProtKB-EC"/>
</dbReference>